<feature type="compositionally biased region" description="Low complexity" evidence="6">
    <location>
        <begin position="68"/>
        <end position="80"/>
    </location>
</feature>
<evidence type="ECO:0000256" key="5">
    <source>
        <dbReference type="RuleBase" id="RU003681"/>
    </source>
</evidence>
<proteinExistence type="inferred from homology"/>
<dbReference type="SUPFAM" id="SSF51182">
    <property type="entry name" value="RmlC-like cupins"/>
    <property type="match status" value="1"/>
</dbReference>
<dbReference type="InterPro" id="IPR006045">
    <property type="entry name" value="Cupin_1"/>
</dbReference>
<evidence type="ECO:0000256" key="3">
    <source>
        <dbReference type="ARBA" id="ARBA00023129"/>
    </source>
</evidence>
<keyword evidence="4 5" id="KW-1015">Disulfide bond</keyword>
<dbReference type="Pfam" id="PF00190">
    <property type="entry name" value="Cupin_1"/>
    <property type="match status" value="1"/>
</dbReference>
<feature type="region of interest" description="Disordered" evidence="6">
    <location>
        <begin position="63"/>
        <end position="89"/>
    </location>
</feature>
<evidence type="ECO:0000259" key="7">
    <source>
        <dbReference type="SMART" id="SM00835"/>
    </source>
</evidence>
<keyword evidence="9" id="KW-1185">Reference proteome</keyword>
<dbReference type="GO" id="GO:0045735">
    <property type="term" value="F:nutrient reservoir activity"/>
    <property type="evidence" value="ECO:0007669"/>
    <property type="project" value="UniProtKB-KW"/>
</dbReference>
<evidence type="ECO:0000256" key="1">
    <source>
        <dbReference type="ARBA" id="ARBA00007178"/>
    </source>
</evidence>
<dbReference type="STRING" id="35608.A0A2U1MQK3"/>
<gene>
    <name evidence="8" type="ORF">CTI12_AA352400</name>
</gene>
<dbReference type="OrthoDB" id="1903982at2759"/>
<dbReference type="InterPro" id="IPR014710">
    <property type="entry name" value="RmlC-like_jellyroll"/>
</dbReference>
<dbReference type="InterPro" id="IPR011051">
    <property type="entry name" value="RmlC_Cupin_sf"/>
</dbReference>
<dbReference type="Gene3D" id="2.60.120.10">
    <property type="entry name" value="Jelly Rolls"/>
    <property type="match status" value="2"/>
</dbReference>
<feature type="chain" id="PRO_5015376849" evidence="5">
    <location>
        <begin position="17"/>
        <end position="248"/>
    </location>
</feature>
<evidence type="ECO:0000256" key="4">
    <source>
        <dbReference type="ARBA" id="ARBA00023157"/>
    </source>
</evidence>
<dbReference type="EMBL" id="PKPP01004619">
    <property type="protein sequence ID" value="PWA63530.1"/>
    <property type="molecule type" value="Genomic_DNA"/>
</dbReference>
<dbReference type="PROSITE" id="PS00305">
    <property type="entry name" value="11S_SEED_STORAGE"/>
    <property type="match status" value="1"/>
</dbReference>
<reference evidence="8 9" key="1">
    <citation type="journal article" date="2018" name="Mol. Plant">
        <title>The genome of Artemisia annua provides insight into the evolution of Asteraceae family and artemisinin biosynthesis.</title>
        <authorList>
            <person name="Shen Q."/>
            <person name="Zhang L."/>
            <person name="Liao Z."/>
            <person name="Wang S."/>
            <person name="Yan T."/>
            <person name="Shi P."/>
            <person name="Liu M."/>
            <person name="Fu X."/>
            <person name="Pan Q."/>
            <person name="Wang Y."/>
            <person name="Lv Z."/>
            <person name="Lu X."/>
            <person name="Zhang F."/>
            <person name="Jiang W."/>
            <person name="Ma Y."/>
            <person name="Chen M."/>
            <person name="Hao X."/>
            <person name="Li L."/>
            <person name="Tang Y."/>
            <person name="Lv G."/>
            <person name="Zhou Y."/>
            <person name="Sun X."/>
            <person name="Brodelius P.E."/>
            <person name="Rose J.K.C."/>
            <person name="Tang K."/>
        </authorList>
    </citation>
    <scope>NUCLEOTIDE SEQUENCE [LARGE SCALE GENOMIC DNA]</scope>
    <source>
        <strain evidence="9">cv. Huhao1</strain>
        <tissue evidence="8">Leaf</tissue>
    </source>
</reference>
<comment type="similarity">
    <text evidence="1 5">Belongs to the 11S seed storage protein (globulins) family.</text>
</comment>
<comment type="caution">
    <text evidence="8">The sequence shown here is derived from an EMBL/GenBank/DDBJ whole genome shotgun (WGS) entry which is preliminary data.</text>
</comment>
<dbReference type="Proteomes" id="UP000245207">
    <property type="component" value="Unassembled WGS sequence"/>
</dbReference>
<comment type="subunit">
    <text evidence="5">Hexamer; each subunit is composed of an acidic and a basic chain derived from a single precursor and linked by a disulfide bond.</text>
</comment>
<evidence type="ECO:0000313" key="9">
    <source>
        <dbReference type="Proteomes" id="UP000245207"/>
    </source>
</evidence>
<sequence>MDIILLLFYLAGGLSSQHIQGLQRQKGQQGRQPFQQQESFNFQNIFAGFDNELSNSPCNLFTPEEEQQQWQPQQKRQGQRGQQGGGASNGLEEKICSSKILYNLDAQREADIFSRQAGKLNMVNEHKLPILSYLDLSAEKGHFQQNALLSPHWSINSHTIVYVLRGDAQFFASTARAGQNGFEWVAFKTNKSLMKSPVAGYTSVFRAMPLQVISNAYKISPSQAQNLKTNRETESILLSPQWTGQQRS</sequence>
<organism evidence="8 9">
    <name type="scientific">Artemisia annua</name>
    <name type="common">Sweet wormwood</name>
    <dbReference type="NCBI Taxonomy" id="35608"/>
    <lineage>
        <taxon>Eukaryota</taxon>
        <taxon>Viridiplantae</taxon>
        <taxon>Streptophyta</taxon>
        <taxon>Embryophyta</taxon>
        <taxon>Tracheophyta</taxon>
        <taxon>Spermatophyta</taxon>
        <taxon>Magnoliopsida</taxon>
        <taxon>eudicotyledons</taxon>
        <taxon>Gunneridae</taxon>
        <taxon>Pentapetalae</taxon>
        <taxon>asterids</taxon>
        <taxon>campanulids</taxon>
        <taxon>Asterales</taxon>
        <taxon>Asteraceae</taxon>
        <taxon>Asteroideae</taxon>
        <taxon>Anthemideae</taxon>
        <taxon>Artemisiinae</taxon>
        <taxon>Artemisia</taxon>
    </lineage>
</organism>
<dbReference type="PRINTS" id="PR00439">
    <property type="entry name" value="11SGLOBULIN"/>
</dbReference>
<keyword evidence="2 5" id="KW-0758">Storage protein</keyword>
<evidence type="ECO:0000256" key="6">
    <source>
        <dbReference type="SAM" id="MobiDB-lite"/>
    </source>
</evidence>
<accession>A0A2U1MQK3</accession>
<feature type="domain" description="Cupin type-1" evidence="7">
    <location>
        <begin position="102"/>
        <end position="225"/>
    </location>
</feature>
<dbReference type="SMART" id="SM00835">
    <property type="entry name" value="Cupin_1"/>
    <property type="match status" value="1"/>
</dbReference>
<comment type="function">
    <text evidence="5">Seed storage protein.</text>
</comment>
<dbReference type="InterPro" id="IPR006044">
    <property type="entry name" value="11S_seedstore_pln"/>
</dbReference>
<evidence type="ECO:0000313" key="8">
    <source>
        <dbReference type="EMBL" id="PWA63530.1"/>
    </source>
</evidence>
<dbReference type="InterPro" id="IPR022379">
    <property type="entry name" value="11S_seedstore_CS"/>
</dbReference>
<dbReference type="PANTHER" id="PTHR31189">
    <property type="entry name" value="OS03G0336100 PROTEIN-RELATED"/>
    <property type="match status" value="1"/>
</dbReference>
<protein>
    <submittedName>
        <fullName evidence="8">11-S seed storage protein, conserved site-containing protein</fullName>
    </submittedName>
</protein>
<dbReference type="InterPro" id="IPR050253">
    <property type="entry name" value="Seed_Storage-Functional"/>
</dbReference>
<keyword evidence="5" id="KW-0732">Signal</keyword>
<keyword evidence="3 5" id="KW-0708">Seed storage protein</keyword>
<evidence type="ECO:0000256" key="2">
    <source>
        <dbReference type="ARBA" id="ARBA00022761"/>
    </source>
</evidence>
<name>A0A2U1MQK3_ARTAN</name>
<dbReference type="CDD" id="cd02243">
    <property type="entry name" value="cupin_11S_legumin_C"/>
    <property type="match status" value="1"/>
</dbReference>
<dbReference type="PANTHER" id="PTHR31189:SF54">
    <property type="entry name" value="11S GLOBULIN SEED STORAGE PROTEIN 2-LIKE"/>
    <property type="match status" value="1"/>
</dbReference>
<feature type="signal peptide" evidence="5">
    <location>
        <begin position="1"/>
        <end position="16"/>
    </location>
</feature>
<dbReference type="AlphaFoldDB" id="A0A2U1MQK3"/>